<dbReference type="GO" id="GO:0090614">
    <property type="term" value="F:5'-methylthioadenosine deaminase activity"/>
    <property type="evidence" value="ECO:0007669"/>
    <property type="project" value="UniProtKB-UniRule"/>
</dbReference>
<dbReference type="GO" id="GO:0050270">
    <property type="term" value="F:S-adenosylhomocysteine deaminase activity"/>
    <property type="evidence" value="ECO:0007669"/>
    <property type="project" value="UniProtKB-UniRule"/>
</dbReference>
<keyword evidence="1 4" id="KW-0479">Metal-binding</keyword>
<evidence type="ECO:0000256" key="1">
    <source>
        <dbReference type="ARBA" id="ARBA00022723"/>
    </source>
</evidence>
<dbReference type="CDD" id="cd01298">
    <property type="entry name" value="ATZ_TRZ_like"/>
    <property type="match status" value="1"/>
</dbReference>
<evidence type="ECO:0000313" key="7">
    <source>
        <dbReference type="Proteomes" id="UP000195137"/>
    </source>
</evidence>
<gene>
    <name evidence="4" type="primary">mtaD</name>
    <name evidence="6" type="ORF">AMET1_1406</name>
</gene>
<feature type="binding site" evidence="4">
    <location>
        <position position="214"/>
    </location>
    <ligand>
        <name>substrate</name>
    </ligand>
</feature>
<dbReference type="OrthoDB" id="372084at2157"/>
<comment type="cofactor">
    <cofactor evidence="4">
        <name>Zn(2+)</name>
        <dbReference type="ChEBI" id="CHEBI:29105"/>
    </cofactor>
    <text evidence="4">Binds 1 zinc ion per subunit.</text>
</comment>
<dbReference type="EC" id="3.5.4.28" evidence="4"/>
<feature type="binding site" evidence="4">
    <location>
        <position position="299"/>
    </location>
    <ligand>
        <name>Zn(2+)</name>
        <dbReference type="ChEBI" id="CHEBI:29105"/>
    </ligand>
</feature>
<dbReference type="RefSeq" id="WP_086637757.1">
    <property type="nucleotide sequence ID" value="NZ_MRZU01000004.1"/>
</dbReference>
<proteinExistence type="inferred from homology"/>
<dbReference type="Proteomes" id="UP000195137">
    <property type="component" value="Unassembled WGS sequence"/>
</dbReference>
<dbReference type="SUPFAM" id="SSF51338">
    <property type="entry name" value="Composite domain of metallo-dependent hydrolases"/>
    <property type="match status" value="1"/>
</dbReference>
<feature type="domain" description="Amidohydrolase-related" evidence="5">
    <location>
        <begin position="55"/>
        <end position="403"/>
    </location>
</feature>
<dbReference type="EC" id="3.5.4.31" evidence="4"/>
<name>A0A1Y3GAP7_9EURY</name>
<dbReference type="GO" id="GO:0046872">
    <property type="term" value="F:metal ion binding"/>
    <property type="evidence" value="ECO:0007669"/>
    <property type="project" value="UniProtKB-KW"/>
</dbReference>
<dbReference type="EMBL" id="MRZU01000004">
    <property type="protein sequence ID" value="OUJ18489.1"/>
    <property type="molecule type" value="Genomic_DNA"/>
</dbReference>
<accession>A0A1Y3GAP7</accession>
<feature type="binding site" evidence="4">
    <location>
        <position position="64"/>
    </location>
    <ligand>
        <name>Zn(2+)</name>
        <dbReference type="ChEBI" id="CHEBI:29105"/>
    </ligand>
</feature>
<feature type="binding site" evidence="4">
    <location>
        <position position="66"/>
    </location>
    <ligand>
        <name>Zn(2+)</name>
        <dbReference type="ChEBI" id="CHEBI:29105"/>
    </ligand>
</feature>
<feature type="binding site" evidence="4">
    <location>
        <position position="211"/>
    </location>
    <ligand>
        <name>Zn(2+)</name>
        <dbReference type="ChEBI" id="CHEBI:29105"/>
    </ligand>
</feature>
<comment type="catalytic activity">
    <reaction evidence="4">
        <text>S-methyl-5'-thioadenosine + H2O + H(+) = S-methyl-5'-thioinosine + NH4(+)</text>
        <dbReference type="Rhea" id="RHEA:25025"/>
        <dbReference type="ChEBI" id="CHEBI:15377"/>
        <dbReference type="ChEBI" id="CHEBI:15378"/>
        <dbReference type="ChEBI" id="CHEBI:17509"/>
        <dbReference type="ChEBI" id="CHEBI:28938"/>
        <dbReference type="ChEBI" id="CHEBI:48595"/>
        <dbReference type="EC" id="3.5.4.31"/>
    </reaction>
</comment>
<dbReference type="FunFam" id="3.20.20.140:FF:000014">
    <property type="entry name" value="5-methylthioadenosine/S-adenosylhomocysteine deaminase"/>
    <property type="match status" value="1"/>
</dbReference>
<organism evidence="6 7">
    <name type="scientific">Methanonatronarchaeum thermophilum</name>
    <dbReference type="NCBI Taxonomy" id="1927129"/>
    <lineage>
        <taxon>Archaea</taxon>
        <taxon>Methanobacteriati</taxon>
        <taxon>Methanobacteriota</taxon>
        <taxon>Methanonatronarchaeia</taxon>
        <taxon>Methanonatronarchaeales</taxon>
        <taxon>Methanonatronarchaeaceae</taxon>
        <taxon>Methanonatronarchaeum</taxon>
    </lineage>
</organism>
<sequence length="431" mass="46746">MEVDLILEDGVIVPVTEGTFRGSIAIDDGEIVGVGENQEILNRFKGDRLDLDGSIVIPGLINTHTHLAMTLLRGVADDLPLDTWLEDYIWPLEGRLQSRHVYAGSLLGCLEMIKNGITFFADMYVEQNMVAKAVEETGLRAALSFGLVSINKDEQGVKEELEEGIEVYQKLAGAAGGRVITTLGPHSPSTCSKDFLRKLRDSVGDCLIQIHLAETQQEFDQVMEEHGVSPTELIHNVGLLNENTVCAHAVHLTQEDIDLIARSGATVSHNPTSNMKLASGVAPIPDLLEKDVTVALGTDGAASNNSLDLFGEMKLAALLHKSSNMDPTAVPAIEVLKMATINGAKAFGLEDSLGSIEVGKKADLTVIDSNSPNMTPKHNVVSNLVYSTTNREVETVIIDGEIVMKDREIQSFNEKKVIKQAEKMSKDIIEK</sequence>
<dbReference type="PANTHER" id="PTHR43794:SF11">
    <property type="entry name" value="AMIDOHYDROLASE-RELATED DOMAIN-CONTAINING PROTEIN"/>
    <property type="match status" value="1"/>
</dbReference>
<keyword evidence="7" id="KW-1185">Reference proteome</keyword>
<dbReference type="InterPro" id="IPR006680">
    <property type="entry name" value="Amidohydro-rel"/>
</dbReference>
<comment type="caution">
    <text evidence="6">The sequence shown here is derived from an EMBL/GenBank/DDBJ whole genome shotgun (WGS) entry which is preliminary data.</text>
</comment>
<dbReference type="InterPro" id="IPR023512">
    <property type="entry name" value="Deaminase_MtaD/DadD"/>
</dbReference>
<keyword evidence="2 4" id="KW-0378">Hydrolase</keyword>
<feature type="binding site" evidence="4">
    <location>
        <position position="186"/>
    </location>
    <ligand>
        <name>substrate</name>
    </ligand>
</feature>
<dbReference type="Gene3D" id="2.30.40.10">
    <property type="entry name" value="Urease, subunit C, domain 1"/>
    <property type="match status" value="1"/>
</dbReference>
<dbReference type="InterPro" id="IPR050287">
    <property type="entry name" value="MTA/SAH_deaminase"/>
</dbReference>
<comment type="similarity">
    <text evidence="4">Belongs to the metallo-dependent hydrolases superfamily. MTA/SAH deaminase family.</text>
</comment>
<comment type="catalytic activity">
    <reaction evidence="4">
        <text>S-adenosyl-L-homocysteine + H2O + H(+) = S-inosyl-L-homocysteine + NH4(+)</text>
        <dbReference type="Rhea" id="RHEA:20716"/>
        <dbReference type="ChEBI" id="CHEBI:15377"/>
        <dbReference type="ChEBI" id="CHEBI:15378"/>
        <dbReference type="ChEBI" id="CHEBI:28938"/>
        <dbReference type="ChEBI" id="CHEBI:57856"/>
        <dbReference type="ChEBI" id="CHEBI:57985"/>
        <dbReference type="EC" id="3.5.4.28"/>
    </reaction>
</comment>
<feature type="binding site" evidence="4">
    <location>
        <position position="93"/>
    </location>
    <ligand>
        <name>substrate</name>
    </ligand>
</feature>
<dbReference type="Gene3D" id="3.20.20.140">
    <property type="entry name" value="Metal-dependent hydrolases"/>
    <property type="match status" value="1"/>
</dbReference>
<dbReference type="Pfam" id="PF01979">
    <property type="entry name" value="Amidohydro_1"/>
    <property type="match status" value="1"/>
</dbReference>
<dbReference type="SUPFAM" id="SSF51556">
    <property type="entry name" value="Metallo-dependent hydrolases"/>
    <property type="match status" value="1"/>
</dbReference>
<protein>
    <recommendedName>
        <fullName evidence="4">5-methylthioadenosine/S-adenosylhomocysteine deaminase</fullName>
        <shortName evidence="4">MTA/SAH deaminase</shortName>
        <ecNumber evidence="4">3.5.4.28</ecNumber>
        <ecNumber evidence="4">3.5.4.31</ecNumber>
    </recommendedName>
</protein>
<dbReference type="InterPro" id="IPR032466">
    <property type="entry name" value="Metal_Hydrolase"/>
</dbReference>
<evidence type="ECO:0000259" key="5">
    <source>
        <dbReference type="Pfam" id="PF01979"/>
    </source>
</evidence>
<feature type="binding site" evidence="4">
    <location>
        <position position="299"/>
    </location>
    <ligand>
        <name>substrate</name>
    </ligand>
</feature>
<reference evidence="6 7" key="1">
    <citation type="submission" date="2016-12" db="EMBL/GenBank/DDBJ databases">
        <title>Discovery of methanogenic haloarchaea.</title>
        <authorList>
            <person name="Sorokin D.Y."/>
            <person name="Makarova K.S."/>
            <person name="Abbas B."/>
            <person name="Ferrer M."/>
            <person name="Golyshin P.N."/>
        </authorList>
    </citation>
    <scope>NUCLEOTIDE SEQUENCE [LARGE SCALE GENOMIC DNA]</scope>
    <source>
        <strain evidence="6">AMET1</strain>
    </source>
</reference>
<dbReference type="PANTHER" id="PTHR43794">
    <property type="entry name" value="AMINOHYDROLASE SSNA-RELATED"/>
    <property type="match status" value="1"/>
</dbReference>
<evidence type="ECO:0000313" key="6">
    <source>
        <dbReference type="EMBL" id="OUJ18489.1"/>
    </source>
</evidence>
<dbReference type="AlphaFoldDB" id="A0A1Y3GAP7"/>
<evidence type="ECO:0000256" key="4">
    <source>
        <dbReference type="HAMAP-Rule" id="MF_01281"/>
    </source>
</evidence>
<comment type="caution">
    <text evidence="4">Lacks conserved residue(s) required for the propagation of feature annotation.</text>
</comment>
<keyword evidence="3 4" id="KW-0862">Zinc</keyword>
<comment type="function">
    <text evidence="4">Catalyzes the deamination of 5-methylthioadenosine and S-adenosyl-L-homocysteine into 5-methylthioinosine and S-inosyl-L-homocysteine, respectively. Is also able to deaminate adenosine.</text>
</comment>
<evidence type="ECO:0000256" key="3">
    <source>
        <dbReference type="ARBA" id="ARBA00022833"/>
    </source>
</evidence>
<dbReference type="InterPro" id="IPR011059">
    <property type="entry name" value="Metal-dep_hydrolase_composite"/>
</dbReference>
<dbReference type="HAMAP" id="MF_01281">
    <property type="entry name" value="MTA_SAH_deamin"/>
    <property type="match status" value="1"/>
</dbReference>
<evidence type="ECO:0000256" key="2">
    <source>
        <dbReference type="ARBA" id="ARBA00022801"/>
    </source>
</evidence>